<keyword evidence="3" id="KW-1185">Reference proteome</keyword>
<protein>
    <submittedName>
        <fullName evidence="2">Uncharacterized protein</fullName>
    </submittedName>
</protein>
<organism evidence="2 3">
    <name type="scientific">Pleuronectes platessa</name>
    <name type="common">European plaice</name>
    <dbReference type="NCBI Taxonomy" id="8262"/>
    <lineage>
        <taxon>Eukaryota</taxon>
        <taxon>Metazoa</taxon>
        <taxon>Chordata</taxon>
        <taxon>Craniata</taxon>
        <taxon>Vertebrata</taxon>
        <taxon>Euteleostomi</taxon>
        <taxon>Actinopterygii</taxon>
        <taxon>Neopterygii</taxon>
        <taxon>Teleostei</taxon>
        <taxon>Neoteleostei</taxon>
        <taxon>Acanthomorphata</taxon>
        <taxon>Carangaria</taxon>
        <taxon>Pleuronectiformes</taxon>
        <taxon>Pleuronectoidei</taxon>
        <taxon>Pleuronectidae</taxon>
        <taxon>Pleuronectes</taxon>
    </lineage>
</organism>
<name>A0A9N7YE82_PLEPL</name>
<evidence type="ECO:0000313" key="3">
    <source>
        <dbReference type="Proteomes" id="UP001153269"/>
    </source>
</evidence>
<dbReference type="AlphaFoldDB" id="A0A9N7YE82"/>
<evidence type="ECO:0000313" key="2">
    <source>
        <dbReference type="EMBL" id="CAB1421039.1"/>
    </source>
</evidence>
<gene>
    <name evidence="2" type="ORF">PLEPLA_LOCUS8920</name>
</gene>
<sequence>MQKVSNLSCNLLKGRDTSQEDTHHSVACVWMKGRIQNRSWISISVDGGSRIHVIRPPPLFFFISPDTDILNPDGVFVVADSGPFSNNLPHSVTDGQGRNHRVAKQGRAEKGPSSQREGSRSCWRLETFVKGLALCPEVPAEIRLNLRTTCFRCYGLSPGPVWPGRLRQLPVGVNHRLPKLQSESPPETLIRKHCPLGQRDVPWDRGMSPGPAAATAEEAGSSVSLWESFRYRTEFRAFPAAEESDAMRAGPVIRETRETQWSRGRGGAAESSQNQASAPE</sequence>
<feature type="region of interest" description="Disordered" evidence="1">
    <location>
        <begin position="241"/>
        <end position="280"/>
    </location>
</feature>
<feature type="compositionally biased region" description="Low complexity" evidence="1">
    <location>
        <begin position="208"/>
        <end position="219"/>
    </location>
</feature>
<comment type="caution">
    <text evidence="2">The sequence shown here is derived from an EMBL/GenBank/DDBJ whole genome shotgun (WGS) entry which is preliminary data.</text>
</comment>
<dbReference type="Proteomes" id="UP001153269">
    <property type="component" value="Unassembled WGS sequence"/>
</dbReference>
<feature type="compositionally biased region" description="Polar residues" evidence="1">
    <location>
        <begin position="87"/>
        <end position="96"/>
    </location>
</feature>
<accession>A0A9N7YE82</accession>
<feature type="compositionally biased region" description="Polar residues" evidence="1">
    <location>
        <begin position="270"/>
        <end position="280"/>
    </location>
</feature>
<dbReference type="EMBL" id="CADEAL010000502">
    <property type="protein sequence ID" value="CAB1421039.1"/>
    <property type="molecule type" value="Genomic_DNA"/>
</dbReference>
<feature type="region of interest" description="Disordered" evidence="1">
    <location>
        <begin position="87"/>
        <end position="118"/>
    </location>
</feature>
<feature type="region of interest" description="Disordered" evidence="1">
    <location>
        <begin position="198"/>
        <end position="219"/>
    </location>
</feature>
<reference evidence="2" key="1">
    <citation type="submission" date="2020-03" db="EMBL/GenBank/DDBJ databases">
        <authorList>
            <person name="Weist P."/>
        </authorList>
    </citation>
    <scope>NUCLEOTIDE SEQUENCE</scope>
</reference>
<proteinExistence type="predicted"/>
<evidence type="ECO:0000256" key="1">
    <source>
        <dbReference type="SAM" id="MobiDB-lite"/>
    </source>
</evidence>